<reference evidence="3 4" key="1">
    <citation type="journal article" date="2018" name="Plant J.">
        <title>Genome sequences of Chlorella sorokiniana UTEX 1602 and Micractinium conductrix SAG 241.80: implications to maltose excretion by a green alga.</title>
        <authorList>
            <person name="Arriola M.B."/>
            <person name="Velmurugan N."/>
            <person name="Zhang Y."/>
            <person name="Plunkett M.H."/>
            <person name="Hondzo H."/>
            <person name="Barney B.M."/>
        </authorList>
    </citation>
    <scope>NUCLEOTIDE SEQUENCE [LARGE SCALE GENOMIC DNA]</scope>
    <source>
        <strain evidence="4">UTEX 1602</strain>
    </source>
</reference>
<proteinExistence type="predicted"/>
<feature type="domain" description="DUF547" evidence="2">
    <location>
        <begin position="305"/>
        <end position="439"/>
    </location>
</feature>
<sequence>MEGAAAPAGAPAAEPARVALITKPGCPHCKRSKAALQEAGLPFEQYELSDQLEVLAAIKAATGQATVPQVFVAGRLLGGATELEAALVDGSLRQQLAGASAAALPAELQELLQRKAAGQGEAAGVKAAAGEEGSKHAVLEQLVAELRGALAAPSSDRTFTLQAAVQWLQQRQACTQDAAVAALAELQAAQLVAVAAPAGSRDAELPLSQQLVQQRPRLLLRLVDDAPPPRRWREPLNGRFPWFGPARPAEQVAESLRQSLLRLYDRHLAADGRRVRYAALQADPEWRRFVAAAAELQKVDLAGLSSREQRMAFFINIYNVLVVHALVVFGAANGTLSRLRWFDSISYLIGGQRFSSNDIEHGVLRGNKPSPASLFSLLGKPQWAGPTFKAGDPRAALAVSPPDPRIHFALNCGAASCPAIRVFTPASLELGLEAAAEAFCAGEVRVDAAGCQIDLSMIFKWYGGDFGPKQQLLQFLATHLPAGPAGELRGMLAAQGADAVKLTYRPYNWSTNAAA</sequence>
<dbReference type="Gene3D" id="3.40.30.10">
    <property type="entry name" value="Glutaredoxin"/>
    <property type="match status" value="1"/>
</dbReference>
<protein>
    <submittedName>
        <fullName evidence="3">Uncharacterized protein</fullName>
    </submittedName>
</protein>
<dbReference type="PANTHER" id="PTHR46361">
    <property type="entry name" value="ELECTRON CARRIER/ PROTEIN DISULFIDE OXIDOREDUCTASE"/>
    <property type="match status" value="1"/>
</dbReference>
<feature type="domain" description="Glutaredoxin" evidence="1">
    <location>
        <begin position="18"/>
        <end position="76"/>
    </location>
</feature>
<dbReference type="PRINTS" id="PR00160">
    <property type="entry name" value="GLUTAREDOXIN"/>
</dbReference>
<evidence type="ECO:0000313" key="4">
    <source>
        <dbReference type="Proteomes" id="UP000239899"/>
    </source>
</evidence>
<dbReference type="Pfam" id="PF04784">
    <property type="entry name" value="DUF547"/>
    <property type="match status" value="1"/>
</dbReference>
<dbReference type="InterPro" id="IPR036249">
    <property type="entry name" value="Thioredoxin-like_sf"/>
</dbReference>
<dbReference type="OrthoDB" id="418495at2759"/>
<dbReference type="EMBL" id="LHPG02000011">
    <property type="protein sequence ID" value="PRW45346.1"/>
    <property type="molecule type" value="Genomic_DNA"/>
</dbReference>
<evidence type="ECO:0000259" key="1">
    <source>
        <dbReference type="Pfam" id="PF00462"/>
    </source>
</evidence>
<gene>
    <name evidence="3" type="ORF">C2E21_6023</name>
</gene>
<name>A0A2P6TLY1_CHLSO</name>
<dbReference type="SUPFAM" id="SSF52833">
    <property type="entry name" value="Thioredoxin-like"/>
    <property type="match status" value="1"/>
</dbReference>
<dbReference type="InterPro" id="IPR006869">
    <property type="entry name" value="DUF547"/>
</dbReference>
<dbReference type="Pfam" id="PF00462">
    <property type="entry name" value="Glutaredoxin"/>
    <property type="match status" value="1"/>
</dbReference>
<organism evidence="3 4">
    <name type="scientific">Chlorella sorokiniana</name>
    <name type="common">Freshwater green alga</name>
    <dbReference type="NCBI Taxonomy" id="3076"/>
    <lineage>
        <taxon>Eukaryota</taxon>
        <taxon>Viridiplantae</taxon>
        <taxon>Chlorophyta</taxon>
        <taxon>core chlorophytes</taxon>
        <taxon>Trebouxiophyceae</taxon>
        <taxon>Chlorellales</taxon>
        <taxon>Chlorellaceae</taxon>
        <taxon>Chlorella clade</taxon>
        <taxon>Chlorella</taxon>
    </lineage>
</organism>
<evidence type="ECO:0000313" key="3">
    <source>
        <dbReference type="EMBL" id="PRW45346.1"/>
    </source>
</evidence>
<dbReference type="AlphaFoldDB" id="A0A2P6TLY1"/>
<dbReference type="InterPro" id="IPR002109">
    <property type="entry name" value="Glutaredoxin"/>
</dbReference>
<keyword evidence="4" id="KW-1185">Reference proteome</keyword>
<dbReference type="STRING" id="3076.A0A2P6TLY1"/>
<dbReference type="PANTHER" id="PTHR46361:SF3">
    <property type="entry name" value="ELECTRON CARRIER_ PROTEIN DISULFIDE OXIDOREDUCTASE"/>
    <property type="match status" value="1"/>
</dbReference>
<comment type="caution">
    <text evidence="3">The sequence shown here is derived from an EMBL/GenBank/DDBJ whole genome shotgun (WGS) entry which is preliminary data.</text>
</comment>
<dbReference type="Proteomes" id="UP000239899">
    <property type="component" value="Unassembled WGS sequence"/>
</dbReference>
<accession>A0A2P6TLY1</accession>
<evidence type="ECO:0000259" key="2">
    <source>
        <dbReference type="Pfam" id="PF04784"/>
    </source>
</evidence>
<dbReference type="PROSITE" id="PS51354">
    <property type="entry name" value="GLUTAREDOXIN_2"/>
    <property type="match status" value="1"/>
</dbReference>
<dbReference type="InterPro" id="IPR014025">
    <property type="entry name" value="Glutaredoxin_subgr"/>
</dbReference>